<feature type="region of interest" description="Disordered" evidence="1">
    <location>
        <begin position="156"/>
        <end position="187"/>
    </location>
</feature>
<protein>
    <submittedName>
        <fullName evidence="2">Connectin-like</fullName>
    </submittedName>
</protein>
<organism evidence="2 3">
    <name type="scientific">Vespula maculifrons</name>
    <name type="common">Eastern yellow jacket</name>
    <name type="synonym">Wasp</name>
    <dbReference type="NCBI Taxonomy" id="7453"/>
    <lineage>
        <taxon>Eukaryota</taxon>
        <taxon>Metazoa</taxon>
        <taxon>Ecdysozoa</taxon>
        <taxon>Arthropoda</taxon>
        <taxon>Hexapoda</taxon>
        <taxon>Insecta</taxon>
        <taxon>Pterygota</taxon>
        <taxon>Neoptera</taxon>
        <taxon>Endopterygota</taxon>
        <taxon>Hymenoptera</taxon>
        <taxon>Apocrita</taxon>
        <taxon>Aculeata</taxon>
        <taxon>Vespoidea</taxon>
        <taxon>Vespidae</taxon>
        <taxon>Vespinae</taxon>
        <taxon>Vespula</taxon>
    </lineage>
</organism>
<reference evidence="2 3" key="1">
    <citation type="journal article" date="2024" name="Ann. Entomol. Soc. Am.">
        <title>Genomic analyses of the southern and eastern yellowjacket wasps (Hymenoptera: Vespidae) reveal evolutionary signatures of social life.</title>
        <authorList>
            <person name="Catto M.A."/>
            <person name="Caine P.B."/>
            <person name="Orr S.E."/>
            <person name="Hunt B.G."/>
            <person name="Goodisman M.A.D."/>
        </authorList>
    </citation>
    <scope>NUCLEOTIDE SEQUENCE [LARGE SCALE GENOMIC DNA]</scope>
    <source>
        <strain evidence="2">232</strain>
        <tissue evidence="2">Head and thorax</tissue>
    </source>
</reference>
<proteinExistence type="predicted"/>
<name>A0ABD2CSP4_VESMC</name>
<feature type="non-terminal residue" evidence="2">
    <location>
        <position position="1"/>
    </location>
</feature>
<dbReference type="AlphaFoldDB" id="A0ABD2CSP4"/>
<dbReference type="Proteomes" id="UP001607303">
    <property type="component" value="Unassembled WGS sequence"/>
</dbReference>
<accession>A0ABD2CSP4</accession>
<comment type="caution">
    <text evidence="2">The sequence shown here is derived from an EMBL/GenBank/DDBJ whole genome shotgun (WGS) entry which is preliminary data.</text>
</comment>
<sequence>RKEDQKNNPRFVSHIVAGNKLICDCNLAWIWGLRNETKNTKLRDALEELTCFLESNNTATSKINNDDLERSQELEIARNPDTYLADNAKNGNNEDGNSYLAEIVNESYDDSGAEYEDSGLDSNSQPKMQILDGKVFYLKHLFDLKLEDLPCPETTREDLMASEQPSSRHENAPVGSSGSKEDDSECLYKRNKSIKMATKIDERYDDNDDDDDEYKGFRKDKNRTKIYTRILNSRI</sequence>
<gene>
    <name evidence="2" type="ORF">V1477_003676</name>
</gene>
<keyword evidence="3" id="KW-1185">Reference proteome</keyword>
<evidence type="ECO:0000256" key="1">
    <source>
        <dbReference type="SAM" id="MobiDB-lite"/>
    </source>
</evidence>
<dbReference type="EMBL" id="JAYRBN010000033">
    <property type="protein sequence ID" value="KAL2748127.1"/>
    <property type="molecule type" value="Genomic_DNA"/>
</dbReference>
<evidence type="ECO:0000313" key="2">
    <source>
        <dbReference type="EMBL" id="KAL2748127.1"/>
    </source>
</evidence>
<evidence type="ECO:0000313" key="3">
    <source>
        <dbReference type="Proteomes" id="UP001607303"/>
    </source>
</evidence>